<evidence type="ECO:0000259" key="6">
    <source>
        <dbReference type="SMART" id="SM00382"/>
    </source>
</evidence>
<dbReference type="OrthoDB" id="3274988at2"/>
<dbReference type="InterPro" id="IPR041679">
    <property type="entry name" value="DNA2/NAM7-like_C"/>
</dbReference>
<evidence type="ECO:0000313" key="7">
    <source>
        <dbReference type="EMBL" id="RZU32499.1"/>
    </source>
</evidence>
<keyword evidence="8" id="KW-1185">Reference proteome</keyword>
<dbReference type="InterPro" id="IPR019993">
    <property type="entry name" value="RecB_nuclease_TM0106_put"/>
</dbReference>
<dbReference type="NCBIfam" id="TIGR03491">
    <property type="entry name" value="TM0106 family RecB-like putative nuclease"/>
    <property type="match status" value="1"/>
</dbReference>
<evidence type="ECO:0000256" key="4">
    <source>
        <dbReference type="ARBA" id="ARBA00022840"/>
    </source>
</evidence>
<dbReference type="CDD" id="cd17934">
    <property type="entry name" value="DEXXQc_Upf1-like"/>
    <property type="match status" value="1"/>
</dbReference>
<dbReference type="CDD" id="cd18808">
    <property type="entry name" value="SF1_C_Upf1"/>
    <property type="match status" value="1"/>
</dbReference>
<dbReference type="InterPro" id="IPR027417">
    <property type="entry name" value="P-loop_NTPase"/>
</dbReference>
<dbReference type="InterPro" id="IPR003593">
    <property type="entry name" value="AAA+_ATPase"/>
</dbReference>
<dbReference type="SUPFAM" id="SSF52540">
    <property type="entry name" value="P-loop containing nucleoside triphosphate hydrolases"/>
    <property type="match status" value="1"/>
</dbReference>
<keyword evidence="2" id="KW-0378">Hydrolase</keyword>
<comment type="caution">
    <text evidence="7">The sequence shown here is derived from an EMBL/GenBank/DDBJ whole genome shotgun (WGS) entry which is preliminary data.</text>
</comment>
<dbReference type="InterPro" id="IPR047187">
    <property type="entry name" value="SF1_C_Upf1"/>
</dbReference>
<dbReference type="Pfam" id="PF13087">
    <property type="entry name" value="AAA_12"/>
    <property type="match status" value="1"/>
</dbReference>
<dbReference type="EMBL" id="SHKV01000001">
    <property type="protein sequence ID" value="RZU32499.1"/>
    <property type="molecule type" value="Genomic_DNA"/>
</dbReference>
<sequence>MQRLDGRLVLSPTDLTAHQECRHLTRLDLGVAAGEWSAPQVETTEELQFVFDRGMAHEEKYLASLAAEGRSIARIETVFDADGRRRAEEQTVEAMRSGVDVVYQGTFFDGAWGGQSDFLLRVDRPSPLFGDWSYEIADTKLARKLKVAALLQMATYAERLTKLQGVAPEFVHVVTGDGVSRPWRLSDVAAYARRARTRLETFVEAPPETGPSPIGYCEQCRWAERCNGELREADDLGLVAGMRGDHRDLLRAAGIPTLEALALASPEQLKASGIGSDARTRLQQQAAEQLKERRSGESSRTLLPPVPGLGLLRLPPPSAGDLYLDFEGDPWFEDGAGIEYLAGLGDRSGGFTPLWAHDRPAEKAMVAELIDRIVAAAQADPAMHVYHYAPYEVTALKKLTGGYGVREAELDQLLREERFVDLFPVVRQSMRISKESYSIKKVEAFYGRSHEGEVASGLGSVLVYEQWLRDGDAAKLAAIESYNTEDVDSTRELHDWLEQQRAEVEAAHGSLPRPVTQVKAPDSKVTEAQAAEQELTERLHDAGHELLGDLVGWHRREDRPAWWEVNRLQDLDAEELEQDGTALGGLTFERYVRPEKKSHLYEYSFPVQDTKVTTGEALDVDTAKKVGEVFGFDAATGRLVLKTTAAEAPLPRGLGPGGPLNTKSLRDAIQATADDVLAGRDCLGAALVERRVPAGTPLLPGETTTQAIVRLGLALDGEVLAIQGPPGSGKTTAAAELIRELLDAGKKVGVTATSHAVIGNLLKAVGRPALQKCDESQHCGSDDVEWSADNAVVAGKLLAGDVNLVGGTAWFWTRPDLAAAVDVLVVDEAGQFSLANAVAVARGARSMVLLGDPQQLAQPSQAVHPGESGASALEHLLDGHPTIPADRGVFLDRSYRMHPSLTRFVSGLAYEGRLEAADGRGGVAVLGEGALSGSGLRAVPVRHELTAADKSPQEADVVARLWHSVQNSTWRNHEGVESPIGPADVLVVAPYNAQVGLIKAALPAGARVGTVDKFQGQEAPVVLYSMTSTSADDAPRGVGFLYDLNRLNVAVSRAQALAAVVLSPLLLDAPVRTPDQLRRVNALCRLVESATPVPVDPDMGI</sequence>
<feature type="domain" description="AAA+ ATPase" evidence="6">
    <location>
        <begin position="716"/>
        <end position="903"/>
    </location>
</feature>
<dbReference type="PANTHER" id="PTHR43788">
    <property type="entry name" value="DNA2/NAM7 HELICASE FAMILY MEMBER"/>
    <property type="match status" value="1"/>
</dbReference>
<feature type="region of interest" description="Disordered" evidence="5">
    <location>
        <begin position="280"/>
        <end position="301"/>
    </location>
</feature>
<evidence type="ECO:0000256" key="5">
    <source>
        <dbReference type="SAM" id="MobiDB-lite"/>
    </source>
</evidence>
<dbReference type="InterPro" id="IPR050534">
    <property type="entry name" value="Coronavir_polyprotein_1ab"/>
</dbReference>
<dbReference type="PANTHER" id="PTHR43788:SF8">
    <property type="entry name" value="DNA-BINDING PROTEIN SMUBP-2"/>
    <property type="match status" value="1"/>
</dbReference>
<dbReference type="Pfam" id="PF13482">
    <property type="entry name" value="RNase_H_2"/>
    <property type="match status" value="1"/>
</dbReference>
<dbReference type="Pfam" id="PF13604">
    <property type="entry name" value="AAA_30"/>
    <property type="match status" value="1"/>
</dbReference>
<evidence type="ECO:0000256" key="3">
    <source>
        <dbReference type="ARBA" id="ARBA00022806"/>
    </source>
</evidence>
<keyword evidence="1" id="KW-0547">Nucleotide-binding</keyword>
<protein>
    <recommendedName>
        <fullName evidence="6">AAA+ ATPase domain-containing protein</fullName>
    </recommendedName>
</protein>
<reference evidence="7 8" key="1">
    <citation type="submission" date="2019-02" db="EMBL/GenBank/DDBJ databases">
        <title>Sequencing the genomes of 1000 actinobacteria strains.</title>
        <authorList>
            <person name="Klenk H.-P."/>
        </authorList>
    </citation>
    <scope>NUCLEOTIDE SEQUENCE [LARGE SCALE GENOMIC DNA]</scope>
    <source>
        <strain evidence="7 8">DSM 44509</strain>
    </source>
</reference>
<name>A0A4Q7Y8X2_9ACTN</name>
<dbReference type="GO" id="GO:0005524">
    <property type="term" value="F:ATP binding"/>
    <property type="evidence" value="ECO:0007669"/>
    <property type="project" value="UniProtKB-KW"/>
</dbReference>
<accession>A0A4Q7Y8X2</accession>
<dbReference type="Proteomes" id="UP000292507">
    <property type="component" value="Unassembled WGS sequence"/>
</dbReference>
<proteinExistence type="predicted"/>
<dbReference type="InterPro" id="IPR038720">
    <property type="entry name" value="YprB_RNase_H-like_dom"/>
</dbReference>
<evidence type="ECO:0000256" key="1">
    <source>
        <dbReference type="ARBA" id="ARBA00022741"/>
    </source>
</evidence>
<keyword evidence="3" id="KW-0347">Helicase</keyword>
<keyword evidence="4" id="KW-0067">ATP-binding</keyword>
<dbReference type="SMART" id="SM00382">
    <property type="entry name" value="AAA"/>
    <property type="match status" value="1"/>
</dbReference>
<dbReference type="RefSeq" id="WP_104528365.1">
    <property type="nucleotide sequence ID" value="NZ_POQT01000013.1"/>
</dbReference>
<organism evidence="7 8">
    <name type="scientific">Blastococcus saxobsidens</name>
    <dbReference type="NCBI Taxonomy" id="138336"/>
    <lineage>
        <taxon>Bacteria</taxon>
        <taxon>Bacillati</taxon>
        <taxon>Actinomycetota</taxon>
        <taxon>Actinomycetes</taxon>
        <taxon>Geodermatophilales</taxon>
        <taxon>Geodermatophilaceae</taxon>
        <taxon>Blastococcus</taxon>
    </lineage>
</organism>
<evidence type="ECO:0000313" key="8">
    <source>
        <dbReference type="Proteomes" id="UP000292507"/>
    </source>
</evidence>
<evidence type="ECO:0000256" key="2">
    <source>
        <dbReference type="ARBA" id="ARBA00022801"/>
    </source>
</evidence>
<dbReference type="GO" id="GO:0043139">
    <property type="term" value="F:5'-3' DNA helicase activity"/>
    <property type="evidence" value="ECO:0007669"/>
    <property type="project" value="TreeGrafter"/>
</dbReference>
<dbReference type="Gene3D" id="3.40.50.300">
    <property type="entry name" value="P-loop containing nucleotide triphosphate hydrolases"/>
    <property type="match status" value="2"/>
</dbReference>
<dbReference type="AlphaFoldDB" id="A0A4Q7Y8X2"/>
<gene>
    <name evidence="7" type="ORF">BKA19_2194</name>
</gene>
<dbReference type="GO" id="GO:0016787">
    <property type="term" value="F:hydrolase activity"/>
    <property type="evidence" value="ECO:0007669"/>
    <property type="project" value="UniProtKB-KW"/>
</dbReference>